<dbReference type="EMBL" id="ABEU02000002">
    <property type="protein sequence ID" value="PNR60638.1"/>
    <property type="molecule type" value="Genomic_DNA"/>
</dbReference>
<protein>
    <recommendedName>
        <fullName evidence="16">Mitochondrial ribonuclease P catalytic subunit</fullName>
        <ecNumber evidence="5">3.1.26.5</ecNumber>
    </recommendedName>
    <alternativeName>
        <fullName evidence="17">Mitochondrial ribonuclease P protein 3</fullName>
    </alternativeName>
</protein>
<feature type="domain" description="PROP1-like PPR" evidence="21">
    <location>
        <begin position="376"/>
        <end position="520"/>
    </location>
</feature>
<evidence type="ECO:0000256" key="4">
    <source>
        <dbReference type="ARBA" id="ARBA00007626"/>
    </source>
</evidence>
<dbReference type="CDD" id="cd18718">
    <property type="entry name" value="PIN_PRORP"/>
    <property type="match status" value="1"/>
</dbReference>
<dbReference type="Proteomes" id="UP000006727">
    <property type="component" value="Chromosome 2"/>
</dbReference>
<sequence>METVSVPSKCFGIPGLSEETSQWMDIVHASQRAVRMGLCCPAVSSYRFHLLCLQSRLLFPTAGISVRYGGGRIGCNGGGTLKLLNGVDNEVHRTIAGRFEALGGNGVRLLRSEVGLGIRPSFRSSSNRIWAVGGEHVEKGFSNAGFDTEEFPSSSFTNENQSVSFIEEDQAGSCPVRVAVKQNFNKSGSSYEISTNTESCQYTNKRTQRFQGRTNSSSSETPRPSAPLQGAVSIDRQSEKRDPKMPNAKRAAPYDQQNGDDRNHKKKKDSAESELRRSIDMCSKFADVMGAIEIYDKVVAEGKVAFNQYTYNVLLYLCSSAATGSLRPGKSGTIDKQQKSSVQGKQNNPVNDKLDDSKGEALNETSEEVVVTDEERRLCLERGFVIYEAMKLQEVPPNEATFTAVARLAVAKEDGDLAFDMVKQMANAKLSPRLRSYSPALHIYCKLKNFEKAFEVEEHMLAAGVQAEESELEALLQLATDFGLEYKVYSLLHRIRTTVRGLSPSCAGVVQQWFESSPAASAGKSNWDSLPSPKTVKAAYESRGGGWHGLGWLGRGNWEVKSSVLDTGGVCQECGQQLVTIDIDPNETEMFAKSLSELACQREGKNNEFKKFQAWLNRHGPFDAIVDGANVGLFNQNFVDGGFNFHQLNSVVKGIKEKIGSKRNPLILLHHRRTRGGPANSPHAIKMLKRWQEAHAIFTTPTGSNDDWYWLYAAVQYKCVLVTNDEMRDHLFHLLGNDFFPKWKERHQVRFSMSKEGPVYHMPPPYSILIQESVSGSWHIPKSGNDVSQPGEWLCVTRPGHAKADDMKEEKLKE</sequence>
<evidence type="ECO:0000256" key="5">
    <source>
        <dbReference type="ARBA" id="ARBA00012179"/>
    </source>
</evidence>
<evidence type="ECO:0000256" key="13">
    <source>
        <dbReference type="ARBA" id="ARBA00022946"/>
    </source>
</evidence>
<dbReference type="STRING" id="3218.A0A2K1L3N5"/>
<evidence type="ECO:0000256" key="9">
    <source>
        <dbReference type="ARBA" id="ARBA00022737"/>
    </source>
</evidence>
<dbReference type="GO" id="GO:0004526">
    <property type="term" value="F:ribonuclease P activity"/>
    <property type="evidence" value="ECO:0000318"/>
    <property type="project" value="GO_Central"/>
</dbReference>
<evidence type="ECO:0000256" key="19">
    <source>
        <dbReference type="SAM" id="MobiDB-lite"/>
    </source>
</evidence>
<dbReference type="PROSITE" id="PS51375">
    <property type="entry name" value="PPR"/>
    <property type="match status" value="1"/>
</dbReference>
<feature type="domain" description="PRORP" evidence="20">
    <location>
        <begin position="566"/>
        <end position="795"/>
    </location>
</feature>
<feature type="compositionally biased region" description="Polar residues" evidence="19">
    <location>
        <begin position="208"/>
        <end position="222"/>
    </location>
</feature>
<evidence type="ECO:0000256" key="7">
    <source>
        <dbReference type="ARBA" id="ARBA00022722"/>
    </source>
</evidence>
<evidence type="ECO:0000256" key="14">
    <source>
        <dbReference type="ARBA" id="ARBA00023128"/>
    </source>
</evidence>
<reference evidence="23" key="3">
    <citation type="submission" date="2020-12" db="UniProtKB">
        <authorList>
            <consortium name="EnsemblPlants"/>
        </authorList>
    </citation>
    <scope>IDENTIFICATION</scope>
</reference>
<keyword evidence="14" id="KW-0496">Mitochondrion</keyword>
<feature type="compositionally biased region" description="Basic and acidic residues" evidence="19">
    <location>
        <begin position="352"/>
        <end position="361"/>
    </location>
</feature>
<keyword evidence="11" id="KW-0862">Zinc</keyword>
<dbReference type="PaxDb" id="3218-PP1S22_32V6.2"/>
<evidence type="ECO:0000256" key="1">
    <source>
        <dbReference type="ARBA" id="ARBA00000928"/>
    </source>
</evidence>
<evidence type="ECO:0000256" key="15">
    <source>
        <dbReference type="ARBA" id="ARBA00023211"/>
    </source>
</evidence>
<dbReference type="FunFam" id="3.40.50.11980:FF:000002">
    <property type="entry name" value="Proteinaceous RNase P 2"/>
    <property type="match status" value="1"/>
</dbReference>
<dbReference type="PANTHER" id="PTHR13547:SF1">
    <property type="entry name" value="MITOCHONDRIAL RIBONUCLEASE P CATALYTIC SUBUNIT"/>
    <property type="match status" value="1"/>
</dbReference>
<evidence type="ECO:0000313" key="24">
    <source>
        <dbReference type="Proteomes" id="UP000006727"/>
    </source>
</evidence>
<dbReference type="Gene3D" id="1.25.40.10">
    <property type="entry name" value="Tetratricopeptide repeat domain"/>
    <property type="match status" value="1"/>
</dbReference>
<dbReference type="InterPro" id="IPR031595">
    <property type="entry name" value="PRORP_C"/>
</dbReference>
<accession>A0A2K1L3N5</accession>
<dbReference type="EC" id="3.1.26.5" evidence="5"/>
<evidence type="ECO:0000256" key="6">
    <source>
        <dbReference type="ARBA" id="ARBA00022694"/>
    </source>
</evidence>
<dbReference type="InterPro" id="IPR033443">
    <property type="entry name" value="PROP1-like_PPR_dom"/>
</dbReference>
<keyword evidence="15" id="KW-0464">Manganese</keyword>
<dbReference type="Pfam" id="PF16953">
    <property type="entry name" value="PRORP"/>
    <property type="match status" value="1"/>
</dbReference>
<gene>
    <name evidence="23" type="primary">LOC112278672</name>
    <name evidence="22" type="ORF">PHYPA_003431</name>
</gene>
<dbReference type="EnsemblPlants" id="Pp3c2_30390V3.2">
    <property type="protein sequence ID" value="Pp3c2_30390V3.2"/>
    <property type="gene ID" value="Pp3c2_30390"/>
</dbReference>
<evidence type="ECO:0000256" key="12">
    <source>
        <dbReference type="ARBA" id="ARBA00022842"/>
    </source>
</evidence>
<feature type="repeat" description="PPR" evidence="18">
    <location>
        <begin position="433"/>
        <end position="467"/>
    </location>
</feature>
<keyword evidence="13" id="KW-0809">Transit peptide</keyword>
<dbReference type="InterPro" id="IPR002885">
    <property type="entry name" value="PPR_rpt"/>
</dbReference>
<dbReference type="InterPro" id="IPR011990">
    <property type="entry name" value="TPR-like_helical_dom_sf"/>
</dbReference>
<organism evidence="22">
    <name type="scientific">Physcomitrium patens</name>
    <name type="common">Spreading-leaved earth moss</name>
    <name type="synonym">Physcomitrella patens</name>
    <dbReference type="NCBI Taxonomy" id="3218"/>
    <lineage>
        <taxon>Eukaryota</taxon>
        <taxon>Viridiplantae</taxon>
        <taxon>Streptophyta</taxon>
        <taxon>Embryophyta</taxon>
        <taxon>Bryophyta</taxon>
        <taxon>Bryophytina</taxon>
        <taxon>Bryopsida</taxon>
        <taxon>Funariidae</taxon>
        <taxon>Funariales</taxon>
        <taxon>Funariaceae</taxon>
        <taxon>Physcomitrium</taxon>
    </lineage>
</organism>
<dbReference type="GeneID" id="112278672"/>
<dbReference type="Gene3D" id="3.40.50.11980">
    <property type="match status" value="1"/>
</dbReference>
<evidence type="ECO:0000256" key="17">
    <source>
        <dbReference type="ARBA" id="ARBA00044559"/>
    </source>
</evidence>
<evidence type="ECO:0000256" key="16">
    <source>
        <dbReference type="ARBA" id="ARBA00044536"/>
    </source>
</evidence>
<feature type="region of interest" description="Disordered" evidence="19">
    <location>
        <begin position="327"/>
        <end position="366"/>
    </location>
</feature>
<feature type="region of interest" description="Disordered" evidence="19">
    <location>
        <begin position="208"/>
        <end position="276"/>
    </location>
</feature>
<evidence type="ECO:0000256" key="18">
    <source>
        <dbReference type="PROSITE-ProRule" id="PRU00708"/>
    </source>
</evidence>
<dbReference type="Pfam" id="PF17177">
    <property type="entry name" value="PPR_long"/>
    <property type="match status" value="2"/>
</dbReference>
<dbReference type="InterPro" id="IPR033495">
    <property type="entry name" value="MRPP3_PIN_dom"/>
</dbReference>
<feature type="compositionally biased region" description="Basic and acidic residues" evidence="19">
    <location>
        <begin position="259"/>
        <end position="276"/>
    </location>
</feature>
<feature type="compositionally biased region" description="Polar residues" evidence="19">
    <location>
        <begin position="339"/>
        <end position="350"/>
    </location>
</feature>
<reference evidence="22 24" key="1">
    <citation type="journal article" date="2008" name="Science">
        <title>The Physcomitrella genome reveals evolutionary insights into the conquest of land by plants.</title>
        <authorList>
            <person name="Rensing S."/>
            <person name="Lang D."/>
            <person name="Zimmer A."/>
            <person name="Terry A."/>
            <person name="Salamov A."/>
            <person name="Shapiro H."/>
            <person name="Nishiyama T."/>
            <person name="Perroud P.-F."/>
            <person name="Lindquist E."/>
            <person name="Kamisugi Y."/>
            <person name="Tanahashi T."/>
            <person name="Sakakibara K."/>
            <person name="Fujita T."/>
            <person name="Oishi K."/>
            <person name="Shin-I T."/>
            <person name="Kuroki Y."/>
            <person name="Toyoda A."/>
            <person name="Suzuki Y."/>
            <person name="Hashimoto A."/>
            <person name="Yamaguchi K."/>
            <person name="Sugano A."/>
            <person name="Kohara Y."/>
            <person name="Fujiyama A."/>
            <person name="Anterola A."/>
            <person name="Aoki S."/>
            <person name="Ashton N."/>
            <person name="Barbazuk W.B."/>
            <person name="Barker E."/>
            <person name="Bennetzen J."/>
            <person name="Bezanilla M."/>
            <person name="Blankenship R."/>
            <person name="Cho S.H."/>
            <person name="Dutcher S."/>
            <person name="Estelle M."/>
            <person name="Fawcett J.A."/>
            <person name="Gundlach H."/>
            <person name="Hanada K."/>
            <person name="Heyl A."/>
            <person name="Hicks K.A."/>
            <person name="Hugh J."/>
            <person name="Lohr M."/>
            <person name="Mayer K."/>
            <person name="Melkozernov A."/>
            <person name="Murata T."/>
            <person name="Nelson D."/>
            <person name="Pils B."/>
            <person name="Prigge M."/>
            <person name="Reiss B."/>
            <person name="Renner T."/>
            <person name="Rombauts S."/>
            <person name="Rushton P."/>
            <person name="Sanderfoot A."/>
            <person name="Schween G."/>
            <person name="Shiu S.-H."/>
            <person name="Stueber K."/>
            <person name="Theodoulou F.L."/>
            <person name="Tu H."/>
            <person name="Van de Peer Y."/>
            <person name="Verrier P.J."/>
            <person name="Waters E."/>
            <person name="Wood A."/>
            <person name="Yang L."/>
            <person name="Cove D."/>
            <person name="Cuming A."/>
            <person name="Hasebe M."/>
            <person name="Lucas S."/>
            <person name="Mishler D.B."/>
            <person name="Reski R."/>
            <person name="Grigoriev I."/>
            <person name="Quatrano R.S."/>
            <person name="Boore J.L."/>
        </authorList>
    </citation>
    <scope>NUCLEOTIDE SEQUENCE [LARGE SCALE GENOMIC DNA]</scope>
    <source>
        <strain evidence="23 24">cv. Gransden 2004</strain>
    </source>
</reference>
<keyword evidence="12" id="KW-0460">Magnesium</keyword>
<keyword evidence="9" id="KW-0677">Repeat</keyword>
<comment type="catalytic activity">
    <reaction evidence="1">
        <text>Endonucleolytic cleavage of RNA, removing 5'-extranucleotides from tRNA precursor.</text>
        <dbReference type="EC" id="3.1.26.5"/>
    </reaction>
</comment>
<evidence type="ECO:0000256" key="3">
    <source>
        <dbReference type="ARBA" id="ARBA00004173"/>
    </source>
</evidence>
<evidence type="ECO:0000256" key="10">
    <source>
        <dbReference type="ARBA" id="ARBA00022801"/>
    </source>
</evidence>
<dbReference type="GO" id="GO:0001682">
    <property type="term" value="P:tRNA 5'-leader removal"/>
    <property type="evidence" value="ECO:0000318"/>
    <property type="project" value="GO_Central"/>
</dbReference>
<dbReference type="GO" id="GO:0046872">
    <property type="term" value="F:metal ion binding"/>
    <property type="evidence" value="ECO:0007669"/>
    <property type="project" value="UniProtKB-KW"/>
</dbReference>
<reference evidence="22 24" key="2">
    <citation type="journal article" date="2018" name="Plant J.">
        <title>The Physcomitrella patens chromosome-scale assembly reveals moss genome structure and evolution.</title>
        <authorList>
            <person name="Lang D."/>
            <person name="Ullrich K.K."/>
            <person name="Murat F."/>
            <person name="Fuchs J."/>
            <person name="Jenkins J."/>
            <person name="Haas F.B."/>
            <person name="Piednoel M."/>
            <person name="Gundlach H."/>
            <person name="Van Bel M."/>
            <person name="Meyberg R."/>
            <person name="Vives C."/>
            <person name="Morata J."/>
            <person name="Symeonidi A."/>
            <person name="Hiss M."/>
            <person name="Muchero W."/>
            <person name="Kamisugi Y."/>
            <person name="Saleh O."/>
            <person name="Blanc G."/>
            <person name="Decker E.L."/>
            <person name="van Gessel N."/>
            <person name="Grimwood J."/>
            <person name="Hayes R.D."/>
            <person name="Graham S.W."/>
            <person name="Gunter L.E."/>
            <person name="McDaniel S.F."/>
            <person name="Hoernstein S.N.W."/>
            <person name="Larsson A."/>
            <person name="Li F.W."/>
            <person name="Perroud P.F."/>
            <person name="Phillips J."/>
            <person name="Ranjan P."/>
            <person name="Rokshar D.S."/>
            <person name="Rothfels C.J."/>
            <person name="Schneider L."/>
            <person name="Shu S."/>
            <person name="Stevenson D.W."/>
            <person name="Thummler F."/>
            <person name="Tillich M."/>
            <person name="Villarreal Aguilar J.C."/>
            <person name="Widiez T."/>
            <person name="Wong G.K."/>
            <person name="Wymore A."/>
            <person name="Zhang Y."/>
            <person name="Zimmer A.D."/>
            <person name="Quatrano R.S."/>
            <person name="Mayer K.F.X."/>
            <person name="Goodstein D."/>
            <person name="Casacuberta J.M."/>
            <person name="Vandepoele K."/>
            <person name="Reski R."/>
            <person name="Cuming A.C."/>
            <person name="Tuskan G.A."/>
            <person name="Maumus F."/>
            <person name="Salse J."/>
            <person name="Schmutz J."/>
            <person name="Rensing S.A."/>
        </authorList>
    </citation>
    <scope>NUCLEOTIDE SEQUENCE [LARGE SCALE GENOMIC DNA]</scope>
    <source>
        <strain evidence="23 24">cv. Gransden 2004</strain>
    </source>
</reference>
<evidence type="ECO:0000313" key="22">
    <source>
        <dbReference type="EMBL" id="PNR60638.1"/>
    </source>
</evidence>
<keyword evidence="6" id="KW-0819">tRNA processing</keyword>
<comment type="subcellular location">
    <subcellularLocation>
        <location evidence="3">Mitochondrion</location>
    </subcellularLocation>
</comment>
<comment type="cofactor">
    <cofactor evidence="2">
        <name>Mg(2+)</name>
        <dbReference type="ChEBI" id="CHEBI:18420"/>
    </cofactor>
</comment>
<proteinExistence type="inferred from homology"/>
<dbReference type="RefSeq" id="XP_024368053.1">
    <property type="nucleotide sequence ID" value="XM_024512285.2"/>
</dbReference>
<keyword evidence="8" id="KW-0479">Metal-binding</keyword>
<comment type="similarity">
    <text evidence="4">Belongs to the PPR family. P subfamily.</text>
</comment>
<dbReference type="PANTHER" id="PTHR13547">
    <property type="match status" value="1"/>
</dbReference>
<keyword evidence="7" id="KW-0540">Nuclease</keyword>
<dbReference type="EnsemblPlants" id="Pp3c2_30390V3.1">
    <property type="protein sequence ID" value="Pp3c2_30390V3.1"/>
    <property type="gene ID" value="Pp3c2_30390"/>
</dbReference>
<keyword evidence="10" id="KW-0378">Hydrolase</keyword>
<dbReference type="OrthoDB" id="46913at2759"/>
<evidence type="ECO:0000256" key="11">
    <source>
        <dbReference type="ARBA" id="ARBA00022833"/>
    </source>
</evidence>
<dbReference type="Gramene" id="Pp3c2_30390V3.1">
    <property type="protein sequence ID" value="Pp3c2_30390V3.1"/>
    <property type="gene ID" value="Pp3c2_30390"/>
</dbReference>
<dbReference type="Gramene" id="Pp3c2_30390V3.2">
    <property type="protein sequence ID" value="Pp3c2_30390V3.2"/>
    <property type="gene ID" value="Pp3c2_30390"/>
</dbReference>
<dbReference type="GO" id="GO:0005739">
    <property type="term" value="C:mitochondrion"/>
    <property type="evidence" value="ECO:0007669"/>
    <property type="project" value="UniProtKB-SubCell"/>
</dbReference>
<feature type="domain" description="PROP1-like PPR" evidence="21">
    <location>
        <begin position="264"/>
        <end position="325"/>
    </location>
</feature>
<evidence type="ECO:0000256" key="2">
    <source>
        <dbReference type="ARBA" id="ARBA00001946"/>
    </source>
</evidence>
<evidence type="ECO:0000259" key="20">
    <source>
        <dbReference type="Pfam" id="PF16953"/>
    </source>
</evidence>
<keyword evidence="24" id="KW-1185">Reference proteome</keyword>
<evidence type="ECO:0000259" key="21">
    <source>
        <dbReference type="Pfam" id="PF17177"/>
    </source>
</evidence>
<dbReference type="AlphaFoldDB" id="A0A2K1L3N5"/>
<name>A0A2K1L3N5_PHYPA</name>
<evidence type="ECO:0000256" key="8">
    <source>
        <dbReference type="ARBA" id="ARBA00022723"/>
    </source>
</evidence>
<evidence type="ECO:0000313" key="23">
    <source>
        <dbReference type="EnsemblPlants" id="Pp3c2_30390V3.1"/>
    </source>
</evidence>